<comment type="similarity">
    <text evidence="1">Belongs to the leucine-binding protein family.</text>
</comment>
<dbReference type="KEGG" id="acab:QRX50_39050"/>
<dbReference type="PROSITE" id="PS50043">
    <property type="entry name" value="HTH_LUXR_2"/>
    <property type="match status" value="1"/>
</dbReference>
<dbReference type="InterPro" id="IPR000792">
    <property type="entry name" value="Tscrpt_reg_LuxR_C"/>
</dbReference>
<sequence length="550" mass="58897">MVTREHDVTARRWLQPEAGAGTGSDQAFFRRRRDLVTVAERAVRALGGQVVQYLDVADNVVRRVTVDVTDGGERLARLDVVDSAAPFGLTVRELQVATGVAGGLGNQDIADALQCSRRTVATHLEHIFTKTGTNSRVTVATLLAEHDAYAAPLPDGELVLPATLLSLLHKKPRANPRTTKPRPALIGAVYAAAAGPEVVAMRRGDKLAVTELNARGGVAGRQVEHLVLGATPEGLLDAVEELTARGVDAVVFGNFPLGYARKAIATAAAAGAPVLHSMTGPALSDDVHADPRGLGAVFQVCSTESAYVPGLLRTLPHLDHGRRRRLAVLPRESTFDASIPEQVERHAAAAGWELVLAEPVPDHTRDFTSVVRQLERAKADAVSLSSFPEPTLRAFLTAAEPLRDRTLVHVAWSPASPGFTGRFRSLSDGLLWSTVIGNVDSPACHAFEQRYRAAYGGEPGLGAAAVHFDMVNVLAQVWSQVSRPWDFAAVRRQLRSVASFGVTGAHQFLGRGQRGLSYPDDTGDPTRGHPHLVYRIEGGTHRRLAPALLS</sequence>
<dbReference type="InterPro" id="IPR028081">
    <property type="entry name" value="Leu-bd"/>
</dbReference>
<dbReference type="InterPro" id="IPR016032">
    <property type="entry name" value="Sig_transdc_resp-reg_C-effctor"/>
</dbReference>
<dbReference type="PRINTS" id="PR00038">
    <property type="entry name" value="HTHLUXR"/>
</dbReference>
<keyword evidence="2" id="KW-0732">Signal</keyword>
<reference evidence="4 5" key="1">
    <citation type="submission" date="2023-06" db="EMBL/GenBank/DDBJ databases">
        <authorList>
            <person name="Oyuntsetseg B."/>
            <person name="Kim S.B."/>
        </authorList>
    </citation>
    <scope>NUCLEOTIDE SEQUENCE [LARGE SCALE GENOMIC DNA]</scope>
    <source>
        <strain evidence="4 5">2-15</strain>
    </source>
</reference>
<dbReference type="InterPro" id="IPR051010">
    <property type="entry name" value="BCAA_transport"/>
</dbReference>
<dbReference type="Gene3D" id="1.10.10.10">
    <property type="entry name" value="Winged helix-like DNA-binding domain superfamily/Winged helix DNA-binding domain"/>
    <property type="match status" value="1"/>
</dbReference>
<dbReference type="AlphaFoldDB" id="A0A9Y2IE49"/>
<evidence type="ECO:0000256" key="2">
    <source>
        <dbReference type="ARBA" id="ARBA00022729"/>
    </source>
</evidence>
<proteinExistence type="inferred from homology"/>
<dbReference type="PANTHER" id="PTHR30483:SF6">
    <property type="entry name" value="PERIPLASMIC BINDING PROTEIN OF ABC TRANSPORTER FOR NATURAL AMINO ACIDS"/>
    <property type="match status" value="1"/>
</dbReference>
<protein>
    <submittedName>
        <fullName evidence="4">ABC transporter substrate-binding protein</fullName>
    </submittedName>
</protein>
<keyword evidence="5" id="KW-1185">Reference proteome</keyword>
<evidence type="ECO:0000313" key="5">
    <source>
        <dbReference type="Proteomes" id="UP001236014"/>
    </source>
</evidence>
<organism evidence="4 5">
    <name type="scientific">Amycolatopsis carbonis</name>
    <dbReference type="NCBI Taxonomy" id="715471"/>
    <lineage>
        <taxon>Bacteria</taxon>
        <taxon>Bacillati</taxon>
        <taxon>Actinomycetota</taxon>
        <taxon>Actinomycetes</taxon>
        <taxon>Pseudonocardiales</taxon>
        <taxon>Pseudonocardiaceae</taxon>
        <taxon>Amycolatopsis</taxon>
    </lineage>
</organism>
<dbReference type="CDD" id="cd06170">
    <property type="entry name" value="LuxR_C_like"/>
    <property type="match status" value="1"/>
</dbReference>
<dbReference type="Proteomes" id="UP001236014">
    <property type="component" value="Chromosome"/>
</dbReference>
<dbReference type="SMART" id="SM00421">
    <property type="entry name" value="HTH_LUXR"/>
    <property type="match status" value="1"/>
</dbReference>
<dbReference type="Gene3D" id="3.40.50.2300">
    <property type="match status" value="2"/>
</dbReference>
<dbReference type="EMBL" id="CP127294">
    <property type="protein sequence ID" value="WIX77346.1"/>
    <property type="molecule type" value="Genomic_DNA"/>
</dbReference>
<evidence type="ECO:0000256" key="1">
    <source>
        <dbReference type="ARBA" id="ARBA00010062"/>
    </source>
</evidence>
<dbReference type="GO" id="GO:0003677">
    <property type="term" value="F:DNA binding"/>
    <property type="evidence" value="ECO:0007669"/>
    <property type="project" value="InterPro"/>
</dbReference>
<dbReference type="GO" id="GO:0006355">
    <property type="term" value="P:regulation of DNA-templated transcription"/>
    <property type="evidence" value="ECO:0007669"/>
    <property type="project" value="InterPro"/>
</dbReference>
<dbReference type="InterPro" id="IPR036388">
    <property type="entry name" value="WH-like_DNA-bd_sf"/>
</dbReference>
<dbReference type="RefSeq" id="WP_285968087.1">
    <property type="nucleotide sequence ID" value="NZ_CP127294.1"/>
</dbReference>
<gene>
    <name evidence="4" type="ORF">QRX50_39050</name>
</gene>
<dbReference type="PROSITE" id="PS00622">
    <property type="entry name" value="HTH_LUXR_1"/>
    <property type="match status" value="1"/>
</dbReference>
<dbReference type="SUPFAM" id="SSF53822">
    <property type="entry name" value="Periplasmic binding protein-like I"/>
    <property type="match status" value="1"/>
</dbReference>
<dbReference type="PANTHER" id="PTHR30483">
    <property type="entry name" value="LEUCINE-SPECIFIC-BINDING PROTEIN"/>
    <property type="match status" value="1"/>
</dbReference>
<evidence type="ECO:0000313" key="4">
    <source>
        <dbReference type="EMBL" id="WIX77346.1"/>
    </source>
</evidence>
<evidence type="ECO:0000259" key="3">
    <source>
        <dbReference type="PROSITE" id="PS50043"/>
    </source>
</evidence>
<feature type="domain" description="HTH luxR-type" evidence="3">
    <location>
        <begin position="82"/>
        <end position="147"/>
    </location>
</feature>
<name>A0A9Y2IE49_9PSEU</name>
<dbReference type="Pfam" id="PF00196">
    <property type="entry name" value="GerE"/>
    <property type="match status" value="1"/>
</dbReference>
<dbReference type="SUPFAM" id="SSF46894">
    <property type="entry name" value="C-terminal effector domain of the bipartite response regulators"/>
    <property type="match status" value="1"/>
</dbReference>
<dbReference type="InterPro" id="IPR028082">
    <property type="entry name" value="Peripla_BP_I"/>
</dbReference>
<accession>A0A9Y2IE49</accession>
<dbReference type="Pfam" id="PF13458">
    <property type="entry name" value="Peripla_BP_6"/>
    <property type="match status" value="1"/>
</dbReference>